<evidence type="ECO:0000313" key="2">
    <source>
        <dbReference type="EMBL" id="MXO58228.1"/>
    </source>
</evidence>
<comment type="caution">
    <text evidence="2">The sequence shown here is derived from an EMBL/GenBank/DDBJ whole genome shotgun (WGS) entry which is preliminary data.</text>
</comment>
<gene>
    <name evidence="2" type="ORF">GRI89_01535</name>
</gene>
<accession>A0A6I4SSA8</accession>
<dbReference type="SUPFAM" id="SSF51445">
    <property type="entry name" value="(Trans)glycosidases"/>
    <property type="match status" value="1"/>
</dbReference>
<dbReference type="InterPro" id="IPR015020">
    <property type="entry name" value="Rv2525c-like_Glyco_Hydro-like"/>
</dbReference>
<dbReference type="OrthoDB" id="9815195at2"/>
<dbReference type="Proteomes" id="UP000433652">
    <property type="component" value="Unassembled WGS sequence"/>
</dbReference>
<name>A0A6I4SSA8_9SPHN</name>
<dbReference type="RefSeq" id="WP_159791514.1">
    <property type="nucleotide sequence ID" value="NZ_WTYM01000022.1"/>
</dbReference>
<proteinExistence type="predicted"/>
<keyword evidence="3" id="KW-1185">Reference proteome</keyword>
<dbReference type="InterPro" id="IPR032676">
    <property type="entry name" value="YkuD_2"/>
</dbReference>
<sequence length="416" mass="43683">MAQGHAATAAAGAVGFDCNTRLTAAKAQAFKAAGFKYAVRYVSRLATNGTSDINSAELKALLDAGLAVMPVQHVAASGWKPDAALGKSYGENAAKHIAAAGFPTGTTAWLDLEEVSSSSAPDDVIAYCNAWSVAVSAAGYQPGIYVGVNPGLTPKQLYWKLKFKRYWKSGSNVPPISERGWCMVQTILPHDVVAGIEIDRDVIHPDAFGDLPTWAAPDVVAAALAPPAVTVANDRVQTLRALAAAAGVSGPMERLLAYRSQHAPAANPRYWAVVNFDLHSAKKRMFVFDAVGNTTKSYLCAHGKGSEGPTDDGMADVFSNVDGSNCSALGVYRCAETYFGVHGRSLRLDGLEPTNSNARHRAIVIHGADYVSPQVIQSTGRIGRSLGCPAVENGVAPAVIDALENGSFLILSKNGT</sequence>
<dbReference type="Pfam" id="PF13645">
    <property type="entry name" value="YkuD_2"/>
    <property type="match status" value="1"/>
</dbReference>
<dbReference type="PANTHER" id="PTHR38477:SF1">
    <property type="entry name" value="MUREIN L,D-TRANSPEPTIDASE CATALYTIC DOMAIN FAMILY PROTEIN"/>
    <property type="match status" value="1"/>
</dbReference>
<organism evidence="2 3">
    <name type="scientific">Croceibacterium salegens</name>
    <dbReference type="NCBI Taxonomy" id="1737568"/>
    <lineage>
        <taxon>Bacteria</taxon>
        <taxon>Pseudomonadati</taxon>
        <taxon>Pseudomonadota</taxon>
        <taxon>Alphaproteobacteria</taxon>
        <taxon>Sphingomonadales</taxon>
        <taxon>Erythrobacteraceae</taxon>
        <taxon>Croceibacterium</taxon>
    </lineage>
</organism>
<evidence type="ECO:0000259" key="1">
    <source>
        <dbReference type="Pfam" id="PF08924"/>
    </source>
</evidence>
<dbReference type="InterPro" id="IPR017853">
    <property type="entry name" value="GH"/>
</dbReference>
<dbReference type="Pfam" id="PF08924">
    <property type="entry name" value="Rv2525c_GlyHyd-like"/>
    <property type="match status" value="1"/>
</dbReference>
<reference evidence="2 3" key="1">
    <citation type="submission" date="2019-12" db="EMBL/GenBank/DDBJ databases">
        <title>Genomic-based taxomic classification of the family Erythrobacteraceae.</title>
        <authorList>
            <person name="Xu L."/>
        </authorList>
    </citation>
    <scope>NUCLEOTIDE SEQUENCE [LARGE SCALE GENOMIC DNA]</scope>
    <source>
        <strain evidence="2 3">MCCC 1K01500</strain>
    </source>
</reference>
<dbReference type="Gene3D" id="3.20.20.80">
    <property type="entry name" value="Glycosidases"/>
    <property type="match status" value="1"/>
</dbReference>
<dbReference type="AlphaFoldDB" id="A0A6I4SSA8"/>
<feature type="domain" description="Rv2525c-like glycoside hydrolase-like" evidence="1">
    <location>
        <begin position="28"/>
        <end position="152"/>
    </location>
</feature>
<dbReference type="PANTHER" id="PTHR38477">
    <property type="entry name" value="HYPOTHETICAL EXPORTED PROTEIN"/>
    <property type="match status" value="1"/>
</dbReference>
<dbReference type="EMBL" id="WTYM01000022">
    <property type="protein sequence ID" value="MXO58228.1"/>
    <property type="molecule type" value="Genomic_DNA"/>
</dbReference>
<evidence type="ECO:0000313" key="3">
    <source>
        <dbReference type="Proteomes" id="UP000433652"/>
    </source>
</evidence>
<protein>
    <submittedName>
        <fullName evidence="2">DUF1906 domain-containing protein</fullName>
    </submittedName>
</protein>